<dbReference type="EMBL" id="NPEF02000003">
    <property type="protein sequence ID" value="MDV6234795.1"/>
    <property type="molecule type" value="Genomic_DNA"/>
</dbReference>
<evidence type="ECO:0000259" key="1">
    <source>
        <dbReference type="Pfam" id="PF09995"/>
    </source>
</evidence>
<comment type="caution">
    <text evidence="3">The sequence shown here is derived from an EMBL/GenBank/DDBJ whole genome shotgun (WGS) entry which is preliminary data.</text>
</comment>
<dbReference type="PANTHER" id="PTHR36124:SF1">
    <property type="entry name" value="ER-BOUND OXYGENASE MPAB_MPAB'_RUBBER OXYGENASE CATALYTIC DOMAIN-CONTAINING PROTEIN"/>
    <property type="match status" value="1"/>
</dbReference>
<evidence type="ECO:0000313" key="4">
    <source>
        <dbReference type="Proteomes" id="UP000232122"/>
    </source>
</evidence>
<evidence type="ECO:0000313" key="3">
    <source>
        <dbReference type="EMBL" id="PJZ92068.1"/>
    </source>
</evidence>
<dbReference type="InterPro" id="IPR018713">
    <property type="entry name" value="MPAB/Lcp_cat_dom"/>
</dbReference>
<dbReference type="OrthoDB" id="836517at2"/>
<proteinExistence type="predicted"/>
<keyword evidence="2" id="KW-0560">Oxidoreductase</keyword>
<accession>A0A2N0B6G9</accession>
<organism evidence="3">
    <name type="scientific">Leptospira ellisii</name>
    <dbReference type="NCBI Taxonomy" id="2023197"/>
    <lineage>
        <taxon>Bacteria</taxon>
        <taxon>Pseudomonadati</taxon>
        <taxon>Spirochaetota</taxon>
        <taxon>Spirochaetia</taxon>
        <taxon>Leptospirales</taxon>
        <taxon>Leptospiraceae</taxon>
        <taxon>Leptospira</taxon>
    </lineage>
</organism>
<dbReference type="GO" id="GO:0016491">
    <property type="term" value="F:oxidoreductase activity"/>
    <property type="evidence" value="ECO:0007669"/>
    <property type="project" value="UniProtKB-KW"/>
</dbReference>
<protein>
    <submittedName>
        <fullName evidence="2">Oxygenase MpaB family protein</fullName>
        <ecNumber evidence="2">1.-.-.-</ecNumber>
    </submittedName>
</protein>
<dbReference type="EMBL" id="NPEF01000176">
    <property type="protein sequence ID" value="PJZ92068.1"/>
    <property type="molecule type" value="Genomic_DNA"/>
</dbReference>
<dbReference type="Pfam" id="PF09995">
    <property type="entry name" value="MPAB_Lcp_cat"/>
    <property type="match status" value="1"/>
</dbReference>
<reference evidence="2 4" key="2">
    <citation type="journal article" date="2018" name="Microb. Genom.">
        <title>Deciphering the unexplored Leptospira diversity from soils uncovers genomic evolution to virulence.</title>
        <authorList>
            <person name="Thibeaux R."/>
            <person name="Iraola G."/>
            <person name="Ferres I."/>
            <person name="Bierque E."/>
            <person name="Girault D."/>
            <person name="Soupe-Gilbert M.E."/>
            <person name="Picardeau M."/>
            <person name="Goarant C."/>
        </authorList>
    </citation>
    <scope>NUCLEOTIDE SEQUENCE [LARGE SCALE GENOMIC DNA]</scope>
    <source>
        <strain evidence="2 4">ATI7-C-A5</strain>
    </source>
</reference>
<feature type="domain" description="ER-bound oxygenase mpaB/mpaB'/Rubber oxygenase catalytic" evidence="1">
    <location>
        <begin position="62"/>
        <end position="233"/>
    </location>
</feature>
<reference evidence="3" key="1">
    <citation type="submission" date="2017-07" db="EMBL/GenBank/DDBJ databases">
        <title>Leptospira spp. isolated from tropical soils.</title>
        <authorList>
            <person name="Thibeaux R."/>
            <person name="Iraola G."/>
            <person name="Ferres I."/>
            <person name="Bierque E."/>
            <person name="Girault D."/>
            <person name="Soupe-Gilbert M.-E."/>
            <person name="Picardeau M."/>
            <person name="Goarant C."/>
        </authorList>
    </citation>
    <scope>NUCLEOTIDE SEQUENCE [LARGE SCALE GENOMIC DNA]</scope>
    <source>
        <strain evidence="3">ATI7-C-A5</strain>
    </source>
</reference>
<gene>
    <name evidence="2" type="ORF">CH379_004015</name>
    <name evidence="3" type="ORF">CH379_15160</name>
</gene>
<dbReference type="Proteomes" id="UP000232122">
    <property type="component" value="Unassembled WGS sequence"/>
</dbReference>
<dbReference type="AlphaFoldDB" id="A0A2N0B6G9"/>
<evidence type="ECO:0000313" key="2">
    <source>
        <dbReference type="EMBL" id="MDV6234795.1"/>
    </source>
</evidence>
<accession>A0A2N0BHZ3</accession>
<dbReference type="EC" id="1.-.-.-" evidence="2"/>
<dbReference type="PANTHER" id="PTHR36124">
    <property type="match status" value="1"/>
</dbReference>
<reference evidence="2" key="3">
    <citation type="submission" date="2023-10" db="EMBL/GenBank/DDBJ databases">
        <authorList>
            <person name="Picardeau M."/>
            <person name="Thibeaux R."/>
        </authorList>
    </citation>
    <scope>NUCLEOTIDE SEQUENCE</scope>
    <source>
        <strain evidence="2">ATI7-C-A5</strain>
    </source>
</reference>
<dbReference type="RefSeq" id="WP_100747737.1">
    <property type="nucleotide sequence ID" value="NZ_NPEF02000003.1"/>
</dbReference>
<dbReference type="InterPro" id="IPR046366">
    <property type="entry name" value="MPAB"/>
</dbReference>
<keyword evidence="4" id="KW-1185">Reference proteome</keyword>
<name>A0A2N0B6G9_9LEPT</name>
<sequence length="282" mass="32964">MRNRNSILKRIESLDPVEDCHTISLLAGSYDFPKDLEISLALAFFKTFAVPSIAKILDHTKQFENFGQKRYDDTAILLAEILENGFDSPNGTTAIRRLNQIHENYPISNQGFLYTLSTFVFEPVRWNLRFGWRRGTEKEKLANFHLWRNIGKCMGIRNIPEDYDSFEIWNRSFEAEHFRRTPESERLGLATLRILSEKIPKFPGIKSIVKHALCSPLEKPLRNAMGFPEPNRWIEILTHTTLRIRAFLLRTVWPPRTEPYLVTKRKNPTYQNGYLIENLGPR</sequence>